<feature type="transmembrane region" description="Helical" evidence="1">
    <location>
        <begin position="213"/>
        <end position="234"/>
    </location>
</feature>
<keyword evidence="1" id="KW-1133">Transmembrane helix</keyword>
<sequence>MWIALVLFYGICKGIREVGKKEALKTSSTFEVLLIYSAISFLFVLPDFKNAMGLEAKYYGYIGIKSSVIFLAWIFSFIAIKKLPISLYGVLDLSRVLFASFSGLIILHETMNLLQWTGLALVCIGLISLKFSKKKTCESSEKTQKPQTAFVILAFASCALNGISGLLDKILMRQINSSQLQFWYMLFIVLLYTAYSIITKQNIRIVKTLKNPWVWLISILFVISDRALFIANGMEGSRITVMTMLKQSGTLVTILAGKFIYKEESILHKLICAAIIVTGILFGVLFKDEFTI</sequence>
<protein>
    <submittedName>
        <fullName evidence="3">Drug/metabolite transporter (DMT)-like permease</fullName>
    </submittedName>
</protein>
<feature type="transmembrane region" description="Helical" evidence="1">
    <location>
        <begin position="58"/>
        <end position="80"/>
    </location>
</feature>
<keyword evidence="1" id="KW-0812">Transmembrane</keyword>
<feature type="transmembrane region" description="Helical" evidence="1">
    <location>
        <begin position="149"/>
        <end position="167"/>
    </location>
</feature>
<dbReference type="SUPFAM" id="SSF103481">
    <property type="entry name" value="Multidrug resistance efflux transporter EmrE"/>
    <property type="match status" value="1"/>
</dbReference>
<dbReference type="Pfam" id="PF00892">
    <property type="entry name" value="EamA"/>
    <property type="match status" value="2"/>
</dbReference>
<gene>
    <name evidence="3" type="ORF">HNP77_001066</name>
</gene>
<proteinExistence type="predicted"/>
<dbReference type="InterPro" id="IPR000620">
    <property type="entry name" value="EamA_dom"/>
</dbReference>
<dbReference type="InterPro" id="IPR037185">
    <property type="entry name" value="EmrE-like"/>
</dbReference>
<feature type="transmembrane region" description="Helical" evidence="1">
    <location>
        <begin position="113"/>
        <end position="129"/>
    </location>
</feature>
<accession>A0A840SAF8</accession>
<feature type="domain" description="EamA" evidence="2">
    <location>
        <begin position="2"/>
        <end position="127"/>
    </location>
</feature>
<evidence type="ECO:0000313" key="4">
    <source>
        <dbReference type="Proteomes" id="UP000578697"/>
    </source>
</evidence>
<evidence type="ECO:0000313" key="3">
    <source>
        <dbReference type="EMBL" id="MBB5218697.1"/>
    </source>
</evidence>
<keyword evidence="4" id="KW-1185">Reference proteome</keyword>
<dbReference type="EMBL" id="JACHFR010000002">
    <property type="protein sequence ID" value="MBB5218697.1"/>
    <property type="molecule type" value="Genomic_DNA"/>
</dbReference>
<feature type="transmembrane region" description="Helical" evidence="1">
    <location>
        <begin position="266"/>
        <end position="286"/>
    </location>
</feature>
<feature type="transmembrane region" description="Helical" evidence="1">
    <location>
        <begin position="182"/>
        <end position="201"/>
    </location>
</feature>
<keyword evidence="1" id="KW-0472">Membrane</keyword>
<reference evidence="3 4" key="1">
    <citation type="submission" date="2020-08" db="EMBL/GenBank/DDBJ databases">
        <title>Genomic Encyclopedia of Type Strains, Phase IV (KMG-IV): sequencing the most valuable type-strain genomes for metagenomic binning, comparative biology and taxonomic classification.</title>
        <authorList>
            <person name="Goeker M."/>
        </authorList>
    </citation>
    <scope>NUCLEOTIDE SEQUENCE [LARGE SCALE GENOMIC DNA]</scope>
    <source>
        <strain evidence="3 4">DSM 103679</strain>
    </source>
</reference>
<feature type="transmembrane region" description="Helical" evidence="1">
    <location>
        <begin position="29"/>
        <end position="46"/>
    </location>
</feature>
<dbReference type="AlphaFoldDB" id="A0A840SAF8"/>
<name>A0A840SAF8_9SPIR</name>
<evidence type="ECO:0000259" key="2">
    <source>
        <dbReference type="Pfam" id="PF00892"/>
    </source>
</evidence>
<organism evidence="3 4">
    <name type="scientific">Treponema rectale</name>
    <dbReference type="NCBI Taxonomy" id="744512"/>
    <lineage>
        <taxon>Bacteria</taxon>
        <taxon>Pseudomonadati</taxon>
        <taxon>Spirochaetota</taxon>
        <taxon>Spirochaetia</taxon>
        <taxon>Spirochaetales</taxon>
        <taxon>Treponemataceae</taxon>
        <taxon>Treponema</taxon>
    </lineage>
</organism>
<dbReference type="RefSeq" id="WP_184652145.1">
    <property type="nucleotide sequence ID" value="NZ_JACHFR010000002.1"/>
</dbReference>
<dbReference type="GO" id="GO:0016020">
    <property type="term" value="C:membrane"/>
    <property type="evidence" value="ECO:0007669"/>
    <property type="project" value="InterPro"/>
</dbReference>
<evidence type="ECO:0000256" key="1">
    <source>
        <dbReference type="SAM" id="Phobius"/>
    </source>
</evidence>
<dbReference type="Proteomes" id="UP000578697">
    <property type="component" value="Unassembled WGS sequence"/>
</dbReference>
<dbReference type="Gene3D" id="1.10.3730.20">
    <property type="match status" value="1"/>
</dbReference>
<comment type="caution">
    <text evidence="3">The sequence shown here is derived from an EMBL/GenBank/DDBJ whole genome shotgun (WGS) entry which is preliminary data.</text>
</comment>
<feature type="domain" description="EamA" evidence="2">
    <location>
        <begin position="151"/>
        <end position="282"/>
    </location>
</feature>